<dbReference type="CDD" id="cd02440">
    <property type="entry name" value="AdoMet_MTases"/>
    <property type="match status" value="1"/>
</dbReference>
<dbReference type="GO" id="GO:0032259">
    <property type="term" value="P:methylation"/>
    <property type="evidence" value="ECO:0007669"/>
    <property type="project" value="UniProtKB-KW"/>
</dbReference>
<protein>
    <submittedName>
        <fullName evidence="1">Class I SAM-dependent methyltransferase</fullName>
    </submittedName>
</protein>
<sequence>MSCDTVARVLAGYRSAAPGLIARFEALSSSQILAPVADLLPPPPGPALDIGAGTGRDAAWLARQGYRTRAVEPVEALCSAGQARHGEIVDWCDDRLPDLSVLRGAAQRYLLVLANGVLHHLPPADQITAIDSMACLLAPGGRAVLSLRHGPTPPDRPGFPVDTTALVRHVERRGLTILRCRTGLASVQPENRAAGVRTDWLCLSRE</sequence>
<dbReference type="InterPro" id="IPR029063">
    <property type="entry name" value="SAM-dependent_MTases_sf"/>
</dbReference>
<gene>
    <name evidence="1" type="ORF">G0P99_08270</name>
</gene>
<dbReference type="AlphaFoldDB" id="A0A6B2NLG2"/>
<proteinExistence type="predicted"/>
<comment type="caution">
    <text evidence="1">The sequence shown here is derived from an EMBL/GenBank/DDBJ whole genome shotgun (WGS) entry which is preliminary data.</text>
</comment>
<reference evidence="1" key="1">
    <citation type="submission" date="2020-02" db="EMBL/GenBank/DDBJ databases">
        <title>Delineation of the pyrene-degrading pathway in Roseobacter clade bacteria by genomic analysis.</title>
        <authorList>
            <person name="Zhou H."/>
            <person name="Wang H."/>
        </authorList>
    </citation>
    <scope>NUCLEOTIDE SEQUENCE</scope>
    <source>
        <strain evidence="1">PrR005</strain>
    </source>
</reference>
<keyword evidence="1" id="KW-0808">Transferase</keyword>
<dbReference type="EMBL" id="JAAGOX010000011">
    <property type="protein sequence ID" value="NDW44951.1"/>
    <property type="molecule type" value="Genomic_DNA"/>
</dbReference>
<dbReference type="RefSeq" id="WP_164128902.1">
    <property type="nucleotide sequence ID" value="NZ_JAAGOX010000011.1"/>
</dbReference>
<accession>A0A6B2NLG2</accession>
<organism evidence="1">
    <name type="scientific">Ruegeria sp. PrR005</name>
    <dbReference type="NCBI Taxonomy" id="2706882"/>
    <lineage>
        <taxon>Bacteria</taxon>
        <taxon>Pseudomonadati</taxon>
        <taxon>Pseudomonadota</taxon>
        <taxon>Alphaproteobacteria</taxon>
        <taxon>Rhodobacterales</taxon>
        <taxon>Roseobacteraceae</taxon>
        <taxon>Ruegeria</taxon>
    </lineage>
</organism>
<dbReference type="Pfam" id="PF13489">
    <property type="entry name" value="Methyltransf_23"/>
    <property type="match status" value="1"/>
</dbReference>
<evidence type="ECO:0000313" key="1">
    <source>
        <dbReference type="EMBL" id="NDW44951.1"/>
    </source>
</evidence>
<name>A0A6B2NLG2_9RHOB</name>
<dbReference type="Gene3D" id="3.40.50.150">
    <property type="entry name" value="Vaccinia Virus protein VP39"/>
    <property type="match status" value="1"/>
</dbReference>
<dbReference type="GO" id="GO:0008168">
    <property type="term" value="F:methyltransferase activity"/>
    <property type="evidence" value="ECO:0007669"/>
    <property type="project" value="UniProtKB-KW"/>
</dbReference>
<keyword evidence="1" id="KW-0489">Methyltransferase</keyword>
<dbReference type="SUPFAM" id="SSF53335">
    <property type="entry name" value="S-adenosyl-L-methionine-dependent methyltransferases"/>
    <property type="match status" value="1"/>
</dbReference>